<proteinExistence type="predicted"/>
<name>G0UL02_TRYCI</name>
<dbReference type="AlphaFoldDB" id="G0UL02"/>
<keyword evidence="1" id="KW-0472">Membrane</keyword>
<keyword evidence="1" id="KW-0812">Transmembrane</keyword>
<reference evidence="2" key="1">
    <citation type="journal article" date="2012" name="Proc. Natl. Acad. Sci. U.S.A.">
        <title>Antigenic diversity is generated by distinct evolutionary mechanisms in African trypanosome species.</title>
        <authorList>
            <person name="Jackson A.P."/>
            <person name="Berry A."/>
            <person name="Aslett M."/>
            <person name="Allison H.C."/>
            <person name="Burton P."/>
            <person name="Vavrova-Anderson J."/>
            <person name="Brown R."/>
            <person name="Browne H."/>
            <person name="Corton N."/>
            <person name="Hauser H."/>
            <person name="Gamble J."/>
            <person name="Gilderthorp R."/>
            <person name="Marcello L."/>
            <person name="McQuillan J."/>
            <person name="Otto T.D."/>
            <person name="Quail M.A."/>
            <person name="Sanders M.J."/>
            <person name="van Tonder A."/>
            <person name="Ginger M.L."/>
            <person name="Field M.C."/>
            <person name="Barry J.D."/>
            <person name="Hertz-Fowler C."/>
            <person name="Berriman M."/>
        </authorList>
    </citation>
    <scope>NUCLEOTIDE SEQUENCE</scope>
    <source>
        <strain evidence="2">IL3000</strain>
    </source>
</reference>
<gene>
    <name evidence="2" type="ORF">TCIL3000_4_1420</name>
</gene>
<evidence type="ECO:0000256" key="1">
    <source>
        <dbReference type="SAM" id="Phobius"/>
    </source>
</evidence>
<sequence length="111" mass="12133">MPTSGLLCIVACSCILLFFFSVALCLLGASVLPSVGGTCFFLSFLLTPQSARLVMLSAPAFFSSFSLSNFYSPVWPLVRAGVTELWVSPTFDPITMGFLYISFHNHNCFFP</sequence>
<keyword evidence="1" id="KW-1133">Transmembrane helix</keyword>
<organism evidence="2">
    <name type="scientific">Trypanosoma congolense (strain IL3000)</name>
    <dbReference type="NCBI Taxonomy" id="1068625"/>
    <lineage>
        <taxon>Eukaryota</taxon>
        <taxon>Discoba</taxon>
        <taxon>Euglenozoa</taxon>
        <taxon>Kinetoplastea</taxon>
        <taxon>Metakinetoplastina</taxon>
        <taxon>Trypanosomatida</taxon>
        <taxon>Trypanosomatidae</taxon>
        <taxon>Trypanosoma</taxon>
        <taxon>Nannomonas</taxon>
    </lineage>
</organism>
<dbReference type="EMBL" id="HE575317">
    <property type="protein sequence ID" value="CCC90057.1"/>
    <property type="molecule type" value="Genomic_DNA"/>
</dbReference>
<accession>G0UL02</accession>
<protein>
    <submittedName>
        <fullName evidence="2">Uncharacterized protein</fullName>
    </submittedName>
</protein>
<evidence type="ECO:0000313" key="2">
    <source>
        <dbReference type="EMBL" id="CCC90057.1"/>
    </source>
</evidence>
<feature type="transmembrane region" description="Helical" evidence="1">
    <location>
        <begin position="53"/>
        <end position="71"/>
    </location>
</feature>